<reference evidence="1" key="1">
    <citation type="submission" date="2020-04" db="EMBL/GenBank/DDBJ databases">
        <authorList>
            <person name="Chiriac C."/>
            <person name="Salcher M."/>
            <person name="Ghai R."/>
            <person name="Kavagutti S V."/>
        </authorList>
    </citation>
    <scope>NUCLEOTIDE SEQUENCE</scope>
</reference>
<dbReference type="EMBL" id="LR796527">
    <property type="protein sequence ID" value="CAB4149906.1"/>
    <property type="molecule type" value="Genomic_DNA"/>
</dbReference>
<protein>
    <submittedName>
        <fullName evidence="1">Uncharacterized protein</fullName>
    </submittedName>
</protein>
<proteinExistence type="predicted"/>
<name>A0A6J5MXV9_9CAUD</name>
<organism evidence="1">
    <name type="scientific">uncultured Caudovirales phage</name>
    <dbReference type="NCBI Taxonomy" id="2100421"/>
    <lineage>
        <taxon>Viruses</taxon>
        <taxon>Duplodnaviria</taxon>
        <taxon>Heunggongvirae</taxon>
        <taxon>Uroviricota</taxon>
        <taxon>Caudoviricetes</taxon>
        <taxon>Peduoviridae</taxon>
        <taxon>Maltschvirus</taxon>
        <taxon>Maltschvirus maltsch</taxon>
    </lineage>
</organism>
<evidence type="ECO:0000313" key="1">
    <source>
        <dbReference type="EMBL" id="CAB4149906.1"/>
    </source>
</evidence>
<accession>A0A6J5MXV9</accession>
<gene>
    <name evidence="1" type="ORF">UFOVP558_47</name>
</gene>
<sequence>MSELGETFAAWREHKKEKKKSNLHKSLFILDQAGIPYRMLSDTHYRVGEWDFWPSTGLFINTRTKKRARGVFNLIKKFNNKGAINGPVTE</sequence>